<proteinExistence type="predicted"/>
<dbReference type="OMA" id="NENRWMA"/>
<name>A0A0E0I004_ORYNI</name>
<reference evidence="1" key="1">
    <citation type="submission" date="2015-04" db="UniProtKB">
        <authorList>
            <consortium name="EnsemblPlants"/>
        </authorList>
    </citation>
    <scope>IDENTIFICATION</scope>
    <source>
        <strain evidence="1">SL10</strain>
    </source>
</reference>
<protein>
    <submittedName>
        <fullName evidence="1">Uncharacterized protein</fullName>
    </submittedName>
</protein>
<evidence type="ECO:0000313" key="2">
    <source>
        <dbReference type="Proteomes" id="UP000006591"/>
    </source>
</evidence>
<reference evidence="1" key="2">
    <citation type="submission" date="2018-04" db="EMBL/GenBank/DDBJ databases">
        <title>OnivRS2 (Oryza nivara Reference Sequence Version 2).</title>
        <authorList>
            <person name="Zhang J."/>
            <person name="Kudrna D."/>
            <person name="Lee S."/>
            <person name="Talag J."/>
            <person name="Rajasekar S."/>
            <person name="Welchert J."/>
            <person name="Hsing Y.-I."/>
            <person name="Wing R.A."/>
        </authorList>
    </citation>
    <scope>NUCLEOTIDE SEQUENCE [LARGE SCALE GENOMIC DNA]</scope>
    <source>
        <strain evidence="1">SL10</strain>
    </source>
</reference>
<dbReference type="EnsemblPlants" id="ONIVA07G10840.1">
    <property type="protein sequence ID" value="ONIVA07G10840.1"/>
    <property type="gene ID" value="ONIVA07G10840"/>
</dbReference>
<dbReference type="Gramene" id="ONIVA07G10840.1">
    <property type="protein sequence ID" value="ONIVA07G10840.1"/>
    <property type="gene ID" value="ONIVA07G10840"/>
</dbReference>
<accession>A0A0E0I004</accession>
<keyword evidence="2" id="KW-1185">Reference proteome</keyword>
<dbReference type="HOGENOM" id="CLU_160300_0_0_1"/>
<dbReference type="Proteomes" id="UP000006591">
    <property type="component" value="Chromosome 7"/>
</dbReference>
<dbReference type="AlphaFoldDB" id="A0A0E0I004"/>
<evidence type="ECO:0000313" key="1">
    <source>
        <dbReference type="EnsemblPlants" id="ONIVA07G10840.1"/>
    </source>
</evidence>
<sequence length="129" mass="14856">MGYTGPTFAHRAPCGWLQRIGWRPPVMEVVCYFSFSRRLYDMNENRWMAATAQCQAHLYTTPLHPSMTLSSTTARHPIALSTTSHKAQTRMVTCDVVAFMQVNLFLLKRAFMRVKLLLLNEQMWEAGTK</sequence>
<organism evidence="1">
    <name type="scientific">Oryza nivara</name>
    <name type="common">Indian wild rice</name>
    <name type="synonym">Oryza sativa f. spontanea</name>
    <dbReference type="NCBI Taxonomy" id="4536"/>
    <lineage>
        <taxon>Eukaryota</taxon>
        <taxon>Viridiplantae</taxon>
        <taxon>Streptophyta</taxon>
        <taxon>Embryophyta</taxon>
        <taxon>Tracheophyta</taxon>
        <taxon>Spermatophyta</taxon>
        <taxon>Magnoliopsida</taxon>
        <taxon>Liliopsida</taxon>
        <taxon>Poales</taxon>
        <taxon>Poaceae</taxon>
        <taxon>BOP clade</taxon>
        <taxon>Oryzoideae</taxon>
        <taxon>Oryzeae</taxon>
        <taxon>Oryzinae</taxon>
        <taxon>Oryza</taxon>
    </lineage>
</organism>